<dbReference type="EMBL" id="VBQZ03000024">
    <property type="protein sequence ID" value="MXQ85023.1"/>
    <property type="molecule type" value="Genomic_DNA"/>
</dbReference>
<keyword evidence="3" id="KW-1185">Reference proteome</keyword>
<evidence type="ECO:0000256" key="1">
    <source>
        <dbReference type="SAM" id="MobiDB-lite"/>
    </source>
</evidence>
<protein>
    <submittedName>
        <fullName evidence="2">Uncharacterized protein</fullName>
    </submittedName>
</protein>
<evidence type="ECO:0000313" key="2">
    <source>
        <dbReference type="EMBL" id="MXQ85023.1"/>
    </source>
</evidence>
<evidence type="ECO:0000313" key="3">
    <source>
        <dbReference type="Proteomes" id="UP000322234"/>
    </source>
</evidence>
<organism evidence="2 3">
    <name type="scientific">Bos mutus</name>
    <name type="common">wild yak</name>
    <dbReference type="NCBI Taxonomy" id="72004"/>
    <lineage>
        <taxon>Eukaryota</taxon>
        <taxon>Metazoa</taxon>
        <taxon>Chordata</taxon>
        <taxon>Craniata</taxon>
        <taxon>Vertebrata</taxon>
        <taxon>Euteleostomi</taxon>
        <taxon>Mammalia</taxon>
        <taxon>Eutheria</taxon>
        <taxon>Laurasiatheria</taxon>
        <taxon>Artiodactyla</taxon>
        <taxon>Ruminantia</taxon>
        <taxon>Pecora</taxon>
        <taxon>Bovidae</taxon>
        <taxon>Bovinae</taxon>
        <taxon>Bos</taxon>
    </lineage>
</organism>
<dbReference type="AlphaFoldDB" id="A0A6B0RC15"/>
<accession>A0A6B0RC15</accession>
<dbReference type="Proteomes" id="UP000322234">
    <property type="component" value="Unassembled WGS sequence"/>
</dbReference>
<proteinExistence type="predicted"/>
<name>A0A6B0RC15_9CETA</name>
<comment type="caution">
    <text evidence="2">The sequence shown here is derived from an EMBL/GenBank/DDBJ whole genome shotgun (WGS) entry which is preliminary data.</text>
</comment>
<reference evidence="2" key="1">
    <citation type="submission" date="2019-10" db="EMBL/GenBank/DDBJ databases">
        <title>The sequence and de novo assembly of the wild yak genome.</title>
        <authorList>
            <person name="Liu Y."/>
        </authorList>
    </citation>
    <scope>NUCLEOTIDE SEQUENCE [LARGE SCALE GENOMIC DNA]</scope>
    <source>
        <strain evidence="2">WY2019</strain>
    </source>
</reference>
<sequence>MGWAQVVKNLAEKKGEFPPDSVERRFSAPSHRRAHVRAVKVTSPRGSTRPAVPERAHTCALDRDPDLPPPSGTSHFEFPDYCTPEVTEMIAGDWRPSSIADLVFTY</sequence>
<feature type="compositionally biased region" description="Basic and acidic residues" evidence="1">
    <location>
        <begin position="16"/>
        <end position="26"/>
    </location>
</feature>
<feature type="region of interest" description="Disordered" evidence="1">
    <location>
        <begin position="16"/>
        <end position="55"/>
    </location>
</feature>
<gene>
    <name evidence="2" type="ORF">E5288_WYG004260</name>
</gene>